<gene>
    <name evidence="2" type="ORF">JOF56_009174</name>
</gene>
<evidence type="ECO:0000313" key="2">
    <source>
        <dbReference type="EMBL" id="MBP2328789.1"/>
    </source>
</evidence>
<sequence>MTSFEKFQASTEARQTTHGDHVDKLTGYFMAEANRLREQEEPPEADVPQVAPELVGEPPPKANKRFRWLRWWKRT</sequence>
<dbReference type="EMBL" id="JAGINW010000001">
    <property type="protein sequence ID" value="MBP2328789.1"/>
    <property type="molecule type" value="Genomic_DNA"/>
</dbReference>
<evidence type="ECO:0000313" key="3">
    <source>
        <dbReference type="Proteomes" id="UP001519332"/>
    </source>
</evidence>
<proteinExistence type="predicted"/>
<protein>
    <submittedName>
        <fullName evidence="2">Uncharacterized protein</fullName>
    </submittedName>
</protein>
<dbReference type="Proteomes" id="UP001519332">
    <property type="component" value="Unassembled WGS sequence"/>
</dbReference>
<accession>A0ABS4TWN0</accession>
<feature type="compositionally biased region" description="Basic and acidic residues" evidence="1">
    <location>
        <begin position="15"/>
        <end position="24"/>
    </location>
</feature>
<dbReference type="RefSeq" id="WP_209645711.1">
    <property type="nucleotide sequence ID" value="NZ_JAGINW010000001.1"/>
</dbReference>
<feature type="region of interest" description="Disordered" evidence="1">
    <location>
        <begin position="1"/>
        <end position="59"/>
    </location>
</feature>
<reference evidence="2 3" key="1">
    <citation type="submission" date="2021-03" db="EMBL/GenBank/DDBJ databases">
        <title>Sequencing the genomes of 1000 actinobacteria strains.</title>
        <authorList>
            <person name="Klenk H.-P."/>
        </authorList>
    </citation>
    <scope>NUCLEOTIDE SEQUENCE [LARGE SCALE GENOMIC DNA]</scope>
    <source>
        <strain evidence="2 3">DSM 46670</strain>
    </source>
</reference>
<feature type="compositionally biased region" description="Polar residues" evidence="1">
    <location>
        <begin position="1"/>
        <end position="14"/>
    </location>
</feature>
<organism evidence="2 3">
    <name type="scientific">Kibdelosporangium banguiense</name>
    <dbReference type="NCBI Taxonomy" id="1365924"/>
    <lineage>
        <taxon>Bacteria</taxon>
        <taxon>Bacillati</taxon>
        <taxon>Actinomycetota</taxon>
        <taxon>Actinomycetes</taxon>
        <taxon>Pseudonocardiales</taxon>
        <taxon>Pseudonocardiaceae</taxon>
        <taxon>Kibdelosporangium</taxon>
    </lineage>
</organism>
<evidence type="ECO:0000256" key="1">
    <source>
        <dbReference type="SAM" id="MobiDB-lite"/>
    </source>
</evidence>
<keyword evidence="3" id="KW-1185">Reference proteome</keyword>
<name>A0ABS4TWN0_9PSEU</name>
<comment type="caution">
    <text evidence="2">The sequence shown here is derived from an EMBL/GenBank/DDBJ whole genome shotgun (WGS) entry which is preliminary data.</text>
</comment>